<dbReference type="Proteomes" id="UP001595279">
    <property type="component" value="Unassembled WGS sequence"/>
</dbReference>
<comment type="function">
    <text evidence="3">Responsible for synthesis of pseudouridine from uracil.</text>
</comment>
<dbReference type="CDD" id="cd02869">
    <property type="entry name" value="PseudoU_synth_RluA_like"/>
    <property type="match status" value="1"/>
</dbReference>
<dbReference type="Pfam" id="PF00849">
    <property type="entry name" value="PseudoU_synth_2"/>
    <property type="match status" value="1"/>
</dbReference>
<dbReference type="InterPro" id="IPR006225">
    <property type="entry name" value="PsdUridine_synth_RluC/D"/>
</dbReference>
<dbReference type="NCBIfam" id="TIGR00005">
    <property type="entry name" value="rluA_subfam"/>
    <property type="match status" value="1"/>
</dbReference>
<dbReference type="InterPro" id="IPR006145">
    <property type="entry name" value="PsdUridine_synth_RsuA/RluA"/>
</dbReference>
<dbReference type="InterPro" id="IPR006224">
    <property type="entry name" value="PsdUridine_synth_RluA-like_CS"/>
</dbReference>
<evidence type="ECO:0000259" key="4">
    <source>
        <dbReference type="Pfam" id="PF00849"/>
    </source>
</evidence>
<gene>
    <name evidence="5" type="ORF">ACFOGI_09945</name>
</gene>
<reference evidence="6" key="1">
    <citation type="journal article" date="2019" name="Int. J. Syst. Evol. Microbiol.">
        <title>The Global Catalogue of Microorganisms (GCM) 10K type strain sequencing project: providing services to taxonomists for standard genome sequencing and annotation.</title>
        <authorList>
            <consortium name="The Broad Institute Genomics Platform"/>
            <consortium name="The Broad Institute Genome Sequencing Center for Infectious Disease"/>
            <person name="Wu L."/>
            <person name="Ma J."/>
        </authorList>
    </citation>
    <scope>NUCLEOTIDE SEQUENCE [LARGE SCALE GENOMIC DNA]</scope>
    <source>
        <strain evidence="6">KCTC 13128</strain>
    </source>
</reference>
<evidence type="ECO:0000256" key="2">
    <source>
        <dbReference type="ARBA" id="ARBA00010876"/>
    </source>
</evidence>
<dbReference type="PROSITE" id="PS01129">
    <property type="entry name" value="PSI_RLU"/>
    <property type="match status" value="1"/>
</dbReference>
<dbReference type="SUPFAM" id="SSF55120">
    <property type="entry name" value="Pseudouridine synthase"/>
    <property type="match status" value="1"/>
</dbReference>
<comment type="similarity">
    <text evidence="2 3">Belongs to the pseudouridine synthase RluA family.</text>
</comment>
<protein>
    <recommendedName>
        <fullName evidence="3">Pseudouridine synthase</fullName>
        <ecNumber evidence="3">5.4.99.-</ecNumber>
    </recommendedName>
</protein>
<sequence>MKWIIEEGLKGMTIRDYLQQVHGFSRAILKAAKFDGGTIKVNGREKTVRFSLSAGDELEIVLPAETIGQNLHPVEMHIPILFEDDDIVIIDKPAGVPVMPSYNHPVCSIANGLLGYYQRNQIPYTIHVVTRLDRDTSGLMLVAKHRLSHSLLSASQKAGNLHRMYHAVVEGFLEKEQGTIDAPIGRKEGSIIERTVTSEGKKAVTHYRTLASPDQRTLVEVNLETGRTHQIRVHFAHIGHPLAGDDLYGGSSSLIGRQALHCVQLEVEHPATKKQMIFTSSPPGDMKQLISR</sequence>
<evidence type="ECO:0000256" key="1">
    <source>
        <dbReference type="ARBA" id="ARBA00000073"/>
    </source>
</evidence>
<organism evidence="5 6">
    <name type="scientific">Virgibacillus xinjiangensis</name>
    <dbReference type="NCBI Taxonomy" id="393090"/>
    <lineage>
        <taxon>Bacteria</taxon>
        <taxon>Bacillati</taxon>
        <taxon>Bacillota</taxon>
        <taxon>Bacilli</taxon>
        <taxon>Bacillales</taxon>
        <taxon>Bacillaceae</taxon>
        <taxon>Virgibacillus</taxon>
    </lineage>
</organism>
<dbReference type="InterPro" id="IPR050188">
    <property type="entry name" value="RluA_PseudoU_synthase"/>
</dbReference>
<dbReference type="PANTHER" id="PTHR21600">
    <property type="entry name" value="MITOCHONDRIAL RNA PSEUDOURIDINE SYNTHASE"/>
    <property type="match status" value="1"/>
</dbReference>
<comment type="catalytic activity">
    <reaction evidence="1 3">
        <text>a uridine in RNA = a pseudouridine in RNA</text>
        <dbReference type="Rhea" id="RHEA:48348"/>
        <dbReference type="Rhea" id="RHEA-COMP:12068"/>
        <dbReference type="Rhea" id="RHEA-COMP:12069"/>
        <dbReference type="ChEBI" id="CHEBI:65314"/>
        <dbReference type="ChEBI" id="CHEBI:65315"/>
    </reaction>
</comment>
<evidence type="ECO:0000256" key="3">
    <source>
        <dbReference type="RuleBase" id="RU362028"/>
    </source>
</evidence>
<dbReference type="RefSeq" id="WP_390271920.1">
    <property type="nucleotide sequence ID" value="NZ_JBHRSA010000041.1"/>
</dbReference>
<dbReference type="PANTHER" id="PTHR21600:SF35">
    <property type="entry name" value="PSEUDOURIDINE SYNTHASE"/>
    <property type="match status" value="1"/>
</dbReference>
<feature type="domain" description="Pseudouridine synthase RsuA/RluA-like" evidence="4">
    <location>
        <begin position="86"/>
        <end position="237"/>
    </location>
</feature>
<dbReference type="EMBL" id="JBHRSA010000041">
    <property type="protein sequence ID" value="MFC3040566.1"/>
    <property type="molecule type" value="Genomic_DNA"/>
</dbReference>
<evidence type="ECO:0000313" key="5">
    <source>
        <dbReference type="EMBL" id="MFC3040566.1"/>
    </source>
</evidence>
<dbReference type="EC" id="5.4.99.-" evidence="3"/>
<dbReference type="GO" id="GO:0016853">
    <property type="term" value="F:isomerase activity"/>
    <property type="evidence" value="ECO:0007669"/>
    <property type="project" value="UniProtKB-KW"/>
</dbReference>
<evidence type="ECO:0000313" key="6">
    <source>
        <dbReference type="Proteomes" id="UP001595279"/>
    </source>
</evidence>
<keyword evidence="3 5" id="KW-0413">Isomerase</keyword>
<dbReference type="Gene3D" id="3.30.2350.10">
    <property type="entry name" value="Pseudouridine synthase"/>
    <property type="match status" value="1"/>
</dbReference>
<name>A0ABV7CVR5_9BACI</name>
<comment type="caution">
    <text evidence="5">The sequence shown here is derived from an EMBL/GenBank/DDBJ whole genome shotgun (WGS) entry which is preliminary data.</text>
</comment>
<proteinExistence type="inferred from homology"/>
<dbReference type="InterPro" id="IPR020103">
    <property type="entry name" value="PsdUridine_synth_cat_dom_sf"/>
</dbReference>
<accession>A0ABV7CVR5</accession>
<keyword evidence="6" id="KW-1185">Reference proteome</keyword>